<dbReference type="InterPro" id="IPR029063">
    <property type="entry name" value="SAM-dependent_MTases_sf"/>
</dbReference>
<evidence type="ECO:0008006" key="2">
    <source>
        <dbReference type="Google" id="ProtNLM"/>
    </source>
</evidence>
<gene>
    <name evidence="1" type="ORF">MNBD_ALPHA05-1866</name>
</gene>
<accession>A0A3B0SPI3</accession>
<dbReference type="PANTHER" id="PTHR43861:SF1">
    <property type="entry name" value="TRANS-ACONITATE 2-METHYLTRANSFERASE"/>
    <property type="match status" value="1"/>
</dbReference>
<sequence>MNSSDIGQQYDEIAAWWNDRHMASKYGMQQVERALAFAAPRGKALDVGCGAGGRFVRLLEERGFEITGVDASSKMISLAQLNHPQSFFVKDDITSWDSEAQFDFILAWDCLFHLPLNMQKPVLAKLCRMLTEQGVMIHTFGDDVGEHTDTWRGQEFRYSSIGISQNIELLHENGLSVLHLELDQFPEKHVYAISRRS</sequence>
<dbReference type="AlphaFoldDB" id="A0A3B0SPI3"/>
<proteinExistence type="predicted"/>
<dbReference type="Gene3D" id="3.40.50.150">
    <property type="entry name" value="Vaccinia Virus protein VP39"/>
    <property type="match status" value="1"/>
</dbReference>
<organism evidence="1">
    <name type="scientific">hydrothermal vent metagenome</name>
    <dbReference type="NCBI Taxonomy" id="652676"/>
    <lineage>
        <taxon>unclassified sequences</taxon>
        <taxon>metagenomes</taxon>
        <taxon>ecological metagenomes</taxon>
    </lineage>
</organism>
<evidence type="ECO:0000313" key="1">
    <source>
        <dbReference type="EMBL" id="VAW08201.1"/>
    </source>
</evidence>
<protein>
    <recommendedName>
        <fullName evidence="2">Methyltransferase domain-containing protein</fullName>
    </recommendedName>
</protein>
<dbReference type="Pfam" id="PF13489">
    <property type="entry name" value="Methyltransf_23"/>
    <property type="match status" value="1"/>
</dbReference>
<name>A0A3B0SPI3_9ZZZZ</name>
<reference evidence="1" key="1">
    <citation type="submission" date="2018-06" db="EMBL/GenBank/DDBJ databases">
        <authorList>
            <person name="Zhirakovskaya E."/>
        </authorList>
    </citation>
    <scope>NUCLEOTIDE SEQUENCE</scope>
</reference>
<dbReference type="PANTHER" id="PTHR43861">
    <property type="entry name" value="TRANS-ACONITATE 2-METHYLTRANSFERASE-RELATED"/>
    <property type="match status" value="1"/>
</dbReference>
<dbReference type="SUPFAM" id="SSF53335">
    <property type="entry name" value="S-adenosyl-L-methionine-dependent methyltransferases"/>
    <property type="match status" value="1"/>
</dbReference>
<dbReference type="CDD" id="cd02440">
    <property type="entry name" value="AdoMet_MTases"/>
    <property type="match status" value="1"/>
</dbReference>
<dbReference type="EMBL" id="UOEH01000645">
    <property type="protein sequence ID" value="VAW08201.1"/>
    <property type="molecule type" value="Genomic_DNA"/>
</dbReference>